<feature type="domain" description="Type I restriction modification DNA specificity" evidence="5">
    <location>
        <begin position="5"/>
        <end position="173"/>
    </location>
</feature>
<name>A0A4R2G4A5_9BACT</name>
<organism evidence="6 7">
    <name type="scientific">Natronoflexus pectinivorans</name>
    <dbReference type="NCBI Taxonomy" id="682526"/>
    <lineage>
        <taxon>Bacteria</taxon>
        <taxon>Pseudomonadati</taxon>
        <taxon>Bacteroidota</taxon>
        <taxon>Bacteroidia</taxon>
        <taxon>Marinilabiliales</taxon>
        <taxon>Marinilabiliaceae</taxon>
        <taxon>Natronoflexus</taxon>
    </lineage>
</organism>
<comment type="similarity">
    <text evidence="1">Belongs to the type-I restriction system S methylase family.</text>
</comment>
<feature type="coiled-coil region" evidence="4">
    <location>
        <begin position="351"/>
        <end position="389"/>
    </location>
</feature>
<dbReference type="Proteomes" id="UP000295221">
    <property type="component" value="Unassembled WGS sequence"/>
</dbReference>
<feature type="domain" description="Type I restriction modification DNA specificity" evidence="5">
    <location>
        <begin position="194"/>
        <end position="377"/>
    </location>
</feature>
<dbReference type="EMBL" id="SLWK01000025">
    <property type="protein sequence ID" value="TCO02201.1"/>
    <property type="molecule type" value="Genomic_DNA"/>
</dbReference>
<dbReference type="InterPro" id="IPR000055">
    <property type="entry name" value="Restrct_endonuc_typeI_TRD"/>
</dbReference>
<gene>
    <name evidence="6" type="ORF">EV194_1255</name>
</gene>
<dbReference type="Gene3D" id="3.90.220.20">
    <property type="entry name" value="DNA methylase specificity domains"/>
    <property type="match status" value="2"/>
</dbReference>
<dbReference type="CDD" id="cd17521">
    <property type="entry name" value="RMtype1_S_Sau13435ORF2165P_TRD2-CR2_like"/>
    <property type="match status" value="1"/>
</dbReference>
<evidence type="ECO:0000256" key="3">
    <source>
        <dbReference type="ARBA" id="ARBA00023125"/>
    </source>
</evidence>
<proteinExistence type="inferred from homology"/>
<dbReference type="GO" id="GO:0003677">
    <property type="term" value="F:DNA binding"/>
    <property type="evidence" value="ECO:0007669"/>
    <property type="project" value="UniProtKB-KW"/>
</dbReference>
<comment type="caution">
    <text evidence="6">The sequence shown here is derived from an EMBL/GenBank/DDBJ whole genome shotgun (WGS) entry which is preliminary data.</text>
</comment>
<evidence type="ECO:0000313" key="7">
    <source>
        <dbReference type="Proteomes" id="UP000295221"/>
    </source>
</evidence>
<evidence type="ECO:0000313" key="6">
    <source>
        <dbReference type="EMBL" id="TCO02201.1"/>
    </source>
</evidence>
<dbReference type="GO" id="GO:0009307">
    <property type="term" value="P:DNA restriction-modification system"/>
    <property type="evidence" value="ECO:0007669"/>
    <property type="project" value="UniProtKB-KW"/>
</dbReference>
<dbReference type="SUPFAM" id="SSF116734">
    <property type="entry name" value="DNA methylase specificity domain"/>
    <property type="match status" value="2"/>
</dbReference>
<reference evidence="6 7" key="1">
    <citation type="submission" date="2019-03" db="EMBL/GenBank/DDBJ databases">
        <title>Genomic Encyclopedia of Type Strains, Phase IV (KMG-IV): sequencing the most valuable type-strain genomes for metagenomic binning, comparative biology and taxonomic classification.</title>
        <authorList>
            <person name="Goeker M."/>
        </authorList>
    </citation>
    <scope>NUCLEOTIDE SEQUENCE [LARGE SCALE GENOMIC DNA]</scope>
    <source>
        <strain evidence="6 7">DSM 24179</strain>
    </source>
</reference>
<dbReference type="PANTHER" id="PTHR30408">
    <property type="entry name" value="TYPE-1 RESTRICTION ENZYME ECOKI SPECIFICITY PROTEIN"/>
    <property type="match status" value="1"/>
</dbReference>
<evidence type="ECO:0000256" key="1">
    <source>
        <dbReference type="ARBA" id="ARBA00010923"/>
    </source>
</evidence>
<dbReference type="AlphaFoldDB" id="A0A4R2G4A5"/>
<keyword evidence="4" id="KW-0175">Coiled coil</keyword>
<dbReference type="Pfam" id="PF01420">
    <property type="entry name" value="Methylase_S"/>
    <property type="match status" value="2"/>
</dbReference>
<protein>
    <submittedName>
        <fullName evidence="6">Type I restriction enzyme S subunit</fullName>
    </submittedName>
</protein>
<dbReference type="InterPro" id="IPR052021">
    <property type="entry name" value="Type-I_RS_S_subunit"/>
</dbReference>
<dbReference type="OrthoDB" id="9816225at2"/>
<keyword evidence="7" id="KW-1185">Reference proteome</keyword>
<evidence type="ECO:0000259" key="5">
    <source>
        <dbReference type="Pfam" id="PF01420"/>
    </source>
</evidence>
<accession>A0A4R2G4A5</accession>
<dbReference type="InterPro" id="IPR044946">
    <property type="entry name" value="Restrct_endonuc_typeI_TRD_sf"/>
</dbReference>
<dbReference type="RefSeq" id="WP_132435611.1">
    <property type="nucleotide sequence ID" value="NZ_SLWK01000025.1"/>
</dbReference>
<keyword evidence="2" id="KW-0680">Restriction system</keyword>
<keyword evidence="3" id="KW-0238">DNA-binding</keyword>
<dbReference type="PANTHER" id="PTHR30408:SF12">
    <property type="entry name" value="TYPE I RESTRICTION ENZYME MJAVIII SPECIFICITY SUBUNIT"/>
    <property type="match status" value="1"/>
</dbReference>
<evidence type="ECO:0000256" key="2">
    <source>
        <dbReference type="ARBA" id="ARBA00022747"/>
    </source>
</evidence>
<sequence>MDKLPKGWESSIVDDVAIRIHYGYTGKTIENGEYKYLRITDIQNSAVEWEQVPFVSIVDKEVKKYLLNENDIVFARTGATAGKSFLITSLNVKSVFASYLIRIIPDLYKIYPRFLYQYFQSPEYWSYITLNVEGAAQPNFNGKKLANIPIPLPSLPEQKRIVSKLDALFERIDKSMALLEENIKHTESLMASALDEVFTITSRRVSISELIEKTKNINPKQNPNQEFTYIDITSINNKTHIIEDPKFLIGDDAPSRARKGVEYGDILFATTRPNLRNIAVINKSYKNPVASTGFCVLRVKKGVNSDFVFNCLLSNEIQKQITPFIRGAQYPAISDKNLTSCKVPALEFKEQNAIAEKIKLLRDKAIKLQEEQQDKLNNLKALKESILDKAFKGQI</sequence>
<evidence type="ECO:0000256" key="4">
    <source>
        <dbReference type="SAM" id="Coils"/>
    </source>
</evidence>